<feature type="domain" description="Orc1-like AAA ATPase" evidence="2">
    <location>
        <begin position="151"/>
        <end position="301"/>
    </location>
</feature>
<organism evidence="3 4">
    <name type="scientific">Lentzea alba</name>
    <dbReference type="NCBI Taxonomy" id="2714351"/>
    <lineage>
        <taxon>Bacteria</taxon>
        <taxon>Bacillati</taxon>
        <taxon>Actinomycetota</taxon>
        <taxon>Actinomycetes</taxon>
        <taxon>Pseudonocardiales</taxon>
        <taxon>Pseudonocardiaceae</taxon>
        <taxon>Lentzea</taxon>
    </lineage>
</organism>
<accession>A0A7C9RZS0</accession>
<dbReference type="Pfam" id="PF12770">
    <property type="entry name" value="CHAT"/>
    <property type="match status" value="1"/>
</dbReference>
<proteinExistence type="predicted"/>
<keyword evidence="4" id="KW-1185">Reference proteome</keyword>
<dbReference type="Gene3D" id="3.40.50.300">
    <property type="entry name" value="P-loop containing nucleotide triphosphate hydrolases"/>
    <property type="match status" value="1"/>
</dbReference>
<dbReference type="InterPro" id="IPR011990">
    <property type="entry name" value="TPR-like_helical_dom_sf"/>
</dbReference>
<name>A0A7C9RZS0_9PSEU</name>
<reference evidence="3 4" key="1">
    <citation type="submission" date="2020-03" db="EMBL/GenBank/DDBJ databases">
        <title>Isolation and identification of active actinomycetes.</title>
        <authorList>
            <person name="Sun X."/>
        </authorList>
    </citation>
    <scope>NUCLEOTIDE SEQUENCE [LARGE SCALE GENOMIC DNA]</scope>
    <source>
        <strain evidence="3 4">NEAU-D13</strain>
    </source>
</reference>
<dbReference type="SUPFAM" id="SSF48452">
    <property type="entry name" value="TPR-like"/>
    <property type="match status" value="1"/>
</dbReference>
<evidence type="ECO:0000313" key="4">
    <source>
        <dbReference type="Proteomes" id="UP000481360"/>
    </source>
</evidence>
<dbReference type="Gene3D" id="1.25.40.10">
    <property type="entry name" value="Tetratricopeptide repeat domain"/>
    <property type="match status" value="1"/>
</dbReference>
<gene>
    <name evidence="3" type="ORF">G7043_44685</name>
</gene>
<evidence type="ECO:0000259" key="1">
    <source>
        <dbReference type="Pfam" id="PF12770"/>
    </source>
</evidence>
<dbReference type="Pfam" id="PF13191">
    <property type="entry name" value="AAA_16"/>
    <property type="match status" value="1"/>
</dbReference>
<dbReference type="Proteomes" id="UP000481360">
    <property type="component" value="Unassembled WGS sequence"/>
</dbReference>
<dbReference type="InterPro" id="IPR041664">
    <property type="entry name" value="AAA_16"/>
</dbReference>
<dbReference type="EMBL" id="JAAMPJ010000019">
    <property type="protein sequence ID" value="NGY66006.1"/>
    <property type="molecule type" value="Genomic_DNA"/>
</dbReference>
<dbReference type="InterPro" id="IPR024983">
    <property type="entry name" value="CHAT_dom"/>
</dbReference>
<protein>
    <submittedName>
        <fullName evidence="3">AAA family ATPase</fullName>
    </submittedName>
</protein>
<evidence type="ECO:0000259" key="2">
    <source>
        <dbReference type="Pfam" id="PF13191"/>
    </source>
</evidence>
<evidence type="ECO:0000313" key="3">
    <source>
        <dbReference type="EMBL" id="NGY66006.1"/>
    </source>
</evidence>
<dbReference type="SUPFAM" id="SSF52540">
    <property type="entry name" value="P-loop containing nucleoside triphosphate hydrolases"/>
    <property type="match status" value="1"/>
</dbReference>
<feature type="domain" description="CHAT" evidence="1">
    <location>
        <begin position="1418"/>
        <end position="1628"/>
    </location>
</feature>
<dbReference type="RefSeq" id="WP_166055317.1">
    <property type="nucleotide sequence ID" value="NZ_JAAMPJ010000019.1"/>
</dbReference>
<sequence length="1652" mass="180206">MTLSTGLDARELRLRASLLAHYELHWLGVEDEDGVLFPDSRRVRVESGMRHWCLDDSVRRSTVAGVELSELRRVWSQLRERPGDARQWAIDQFIGAGEGVELDQLDADRLRAVGWLSRWLDLPHLPSQAAIDRALGLAALLEPLRALADDKFVGREDLLARLDDHLREPGAPLLIHGMGGAGKSAVLARHILRHVPETLVCYLNFDNSALDPAVPASLIVGLLRQLAAQLPGAETTANTALLRAVEALRAGTKLLDSSSRTLSHRFREDVQLAQLADITRKRPTLFIFDTVEEVQRRSIAVQETFVDFVNDLASTSPHASILLAGRSPAPELGFESAELSVLPPADAITLLHALVEVPEAEARRVVGLIRTTPLCVRLAAGILRRHPANDAFRDLALRRTAIEGELYHRLLGYIDDPDVRRLAHPGLTLRRVTPELIEEVLAIPCGIAVHHEEHAYRLFHGLAREAMLVERVPHRDEVVHRADVRSIMLPRLAEDDPRTTASIHRRAVKYYASCEGVAERAEELYHRLMLGQTPATLNRRWDDQALPHLLSSLDEMPPSSKAYLAARSPDLAVSADDLRQAQLDVRSKLILRNVRDFAANLRFDQALSTLDEHDRVVGPTLESTDLRINVLDLLGLHGEALDVAATAQEKAARNGDTDDYFRLTAHILRLCELTGRLEDANTVAAEALQIAGNLPPTVSHLRTRLQLVVQRLRFARHGAPVDDDTVGDLREQAILLHNLLGVRSVQQVPGLLRELAAEVGEHSLAVLVEALRSEGIDPRDADQVRAQFAQDPRVTNALRQAMSSTDDRYALAKMVVLVLSFEGEPPEGTTRLLTELLQQEADDAVAGGTDSEYTKSLVGLPELRVPVTSGELAVASRFPAATKDFELAEELLRSVLNLDLGANARAQALLALENVAPTEAESRRARLKAAATFTVATEAFWELDHARDAAMSGDMESTVGYYNNAIAIVERERAAAELDSVALELVLTVRGLALIALGKLDRAEQDFGRVLELAGDEHPGNSAAASRYLGQLAILRADLPTAIAYYRDAEDRLGQAEAMLSAGLAVDAANLLKQHMHILRAARAGRTLAITEHRAATAAYLRGDFRDASELARSANRRFTRRGEYRWAAISALTRMRAQVATGKPPTVGRIAELAKRLRQFDLTDEAAVAEALSVRVRVRRGDLESAMEQVHALPDVGHLSPIECRMALRLCRAELVAARGDHQGVLVEAQQGLAELANHPDQLGTLDLPTGTAVEGRTLANLAVEVAWRSGDPDLFDWLEHAKADIYRYDPRPAPEVVSELRITARRRQQARFEGRPAEDVDAELSRRLRDLPAVHPVCSREEVAAALGERALVSFGIAGDRYIAMILTATHTVTVEIGTTEVISTAARKLHMDVRAMAPDYLPAPLVQVIGTSSSRLAEQLDASLIEPLGRYIGGRDLVVVPARELHDVPWGLLPSLRGRATTVVRSASEWLRAERTEHPAGHAVVVRTTAGTDGQTARDLRNAVQLSGEQATVAAVLSALDGAGLAHLSVHLVDGTGNPWFSAAELVDGLLVPSTIRLLSRPPSVVVIDTCERVEAFGFAGALIDAGVRAVVTPVSKVGDAACAATLADFYRHLGSGETIARALAFAIAKDPQRRPFICLGADGTVDLS</sequence>
<comment type="caution">
    <text evidence="3">The sequence shown here is derived from an EMBL/GenBank/DDBJ whole genome shotgun (WGS) entry which is preliminary data.</text>
</comment>
<dbReference type="InterPro" id="IPR027417">
    <property type="entry name" value="P-loop_NTPase"/>
</dbReference>